<protein>
    <recommendedName>
        <fullName evidence="2">Heterokaryon incompatibility domain-containing protein</fullName>
    </recommendedName>
</protein>
<dbReference type="PANTHER" id="PTHR33112:SF10">
    <property type="entry name" value="TOL"/>
    <property type="match status" value="1"/>
</dbReference>
<feature type="compositionally biased region" description="Basic and acidic residues" evidence="1">
    <location>
        <begin position="714"/>
        <end position="723"/>
    </location>
</feature>
<dbReference type="Proteomes" id="UP000256645">
    <property type="component" value="Unassembled WGS sequence"/>
</dbReference>
<dbReference type="InterPro" id="IPR010730">
    <property type="entry name" value="HET"/>
</dbReference>
<organism evidence="3 4">
    <name type="scientific">Coleophoma cylindrospora</name>
    <dbReference type="NCBI Taxonomy" id="1849047"/>
    <lineage>
        <taxon>Eukaryota</taxon>
        <taxon>Fungi</taxon>
        <taxon>Dikarya</taxon>
        <taxon>Ascomycota</taxon>
        <taxon>Pezizomycotina</taxon>
        <taxon>Leotiomycetes</taxon>
        <taxon>Helotiales</taxon>
        <taxon>Dermateaceae</taxon>
        <taxon>Coleophoma</taxon>
    </lineage>
</organism>
<comment type="caution">
    <text evidence="3">The sequence shown here is derived from an EMBL/GenBank/DDBJ whole genome shotgun (WGS) entry which is preliminary data.</text>
</comment>
<name>A0A3D8QX78_9HELO</name>
<keyword evidence="4" id="KW-1185">Reference proteome</keyword>
<dbReference type="PANTHER" id="PTHR33112">
    <property type="entry name" value="DOMAIN PROTEIN, PUTATIVE-RELATED"/>
    <property type="match status" value="1"/>
</dbReference>
<evidence type="ECO:0000256" key="1">
    <source>
        <dbReference type="SAM" id="MobiDB-lite"/>
    </source>
</evidence>
<evidence type="ECO:0000313" key="3">
    <source>
        <dbReference type="EMBL" id="RDW66365.1"/>
    </source>
</evidence>
<feature type="domain" description="Heterokaryon incompatibility" evidence="2">
    <location>
        <begin position="144"/>
        <end position="322"/>
    </location>
</feature>
<evidence type="ECO:0000313" key="4">
    <source>
        <dbReference type="Proteomes" id="UP000256645"/>
    </source>
</evidence>
<evidence type="ECO:0000259" key="2">
    <source>
        <dbReference type="Pfam" id="PF06985"/>
    </source>
</evidence>
<gene>
    <name evidence="3" type="ORF">BP6252_10000</name>
</gene>
<accession>A0A3D8QX78</accession>
<dbReference type="Pfam" id="PF06985">
    <property type="entry name" value="HET"/>
    <property type="match status" value="1"/>
</dbReference>
<reference evidence="3 4" key="1">
    <citation type="journal article" date="2018" name="IMA Fungus">
        <title>IMA Genome-F 9: Draft genome sequence of Annulohypoxylon stygium, Aspergillus mulundensis, Berkeleyomyces basicola (syn. Thielaviopsis basicola), Ceratocystis smalleyi, two Cercospora beticola strains, Coleophoma cylindrospora, Fusarium fracticaudum, Phialophora cf. hyalina, and Morchella septimelata.</title>
        <authorList>
            <person name="Wingfield B.D."/>
            <person name="Bills G.F."/>
            <person name="Dong Y."/>
            <person name="Huang W."/>
            <person name="Nel W.J."/>
            <person name="Swalarsk-Parry B.S."/>
            <person name="Vaghefi N."/>
            <person name="Wilken P.M."/>
            <person name="An Z."/>
            <person name="de Beer Z.W."/>
            <person name="De Vos L."/>
            <person name="Chen L."/>
            <person name="Duong T.A."/>
            <person name="Gao Y."/>
            <person name="Hammerbacher A."/>
            <person name="Kikkert J.R."/>
            <person name="Li Y."/>
            <person name="Li H."/>
            <person name="Li K."/>
            <person name="Li Q."/>
            <person name="Liu X."/>
            <person name="Ma X."/>
            <person name="Naidoo K."/>
            <person name="Pethybridge S.J."/>
            <person name="Sun J."/>
            <person name="Steenkamp E.T."/>
            <person name="van der Nest M.A."/>
            <person name="van Wyk S."/>
            <person name="Wingfield M.J."/>
            <person name="Xiong C."/>
            <person name="Yue Q."/>
            <person name="Zhang X."/>
        </authorList>
    </citation>
    <scope>NUCLEOTIDE SEQUENCE [LARGE SCALE GENOMIC DNA]</scope>
    <source>
        <strain evidence="3 4">BP6252</strain>
    </source>
</reference>
<dbReference type="OrthoDB" id="5125733at2759"/>
<dbReference type="AlphaFoldDB" id="A0A3D8QX78"/>
<dbReference type="EMBL" id="PDLM01000011">
    <property type="protein sequence ID" value="RDW66365.1"/>
    <property type="molecule type" value="Genomic_DNA"/>
</dbReference>
<proteinExistence type="predicted"/>
<feature type="region of interest" description="Disordered" evidence="1">
    <location>
        <begin position="714"/>
        <end position="739"/>
    </location>
</feature>
<sequence length="772" mass="88006">MSQKFPITPRQWYDFLASLGGGEDSDCVPNIPLDPHLHLLKKQGILDYLIPEYFEDGVDKFIRLEHARENSIASCDILMGIASLVAFWLRECFTLHPSCQATITIWPDLPRRVVDLEQFEFPLPPYNNSSQVRIVDGRERRGAYAALSYRWPENPVHPTILTSENEPQLMRSISPELLLGVVQDACIFVSRLGIRYLWVDSLCIMQGPGGDWHLEADKMDTIYSDAIITIAAVDGTRLISACKKRPFLSREVAPIRRRSTDDSLQTENFTKDSKAETQHVQVVEGKGTSLTPEAIWSALSSTGNFPSRPPGALDERGWTFQEQLLSRRLVSITSNGIFWDCLHNSACDRRPTGFLGDFSPKFRDTDDRAFKRLLFDSSMPLNYQTPADWYWLWRRGVQDYTNRGLSNMSDRMIALNGIAKRMSVRLADEYVLGIWRNDLLRSLIWFVEHQDTKKSSLSDHGFEFPLTGPRVPRVESSRPKSFVKDAIPVVAPSWSWVSTTLPIQYRLWHPFERYIRRKTEYVSNLAQVHHIYASRLDHYKFDVFHGSLTIGGPSTEAFLFDGAIFVCQATYLNPKVLLPESQVDNPPTAHLTSYMGRIRHRFASEVSILTQWANWIPRSNLQMARELPPVTQVQPTVEIQPAPQASVLEADRSKDYDERAFVESPFLADRLELLKQSKTKVLKVTCLAVLEGGYTNSLKARYYLVLQKSKSHAEEFQSGERHRSGLKPGPASGEIPQHGPDDFQDYQRIGICAFDTVQCTVLPEHWLTVNIL</sequence>